<organism evidence="1 2">
    <name type="scientific">Fluctibacter halophilus</name>
    <dbReference type="NCBI Taxonomy" id="226011"/>
    <lineage>
        <taxon>Bacteria</taxon>
        <taxon>Pseudomonadati</taxon>
        <taxon>Pseudomonadota</taxon>
        <taxon>Gammaproteobacteria</taxon>
        <taxon>Alteromonadales</taxon>
        <taxon>Alteromonadaceae</taxon>
        <taxon>Fluctibacter</taxon>
    </lineage>
</organism>
<dbReference type="EMBL" id="JAJEWP010000001">
    <property type="protein sequence ID" value="MCC2615008.1"/>
    <property type="molecule type" value="Genomic_DNA"/>
</dbReference>
<reference evidence="1 2" key="1">
    <citation type="submission" date="2021-10" db="EMBL/GenBank/DDBJ databases">
        <title>Draft genome of Aestuariibacter halophilus JC2043.</title>
        <authorList>
            <person name="Emsley S.A."/>
            <person name="Pfannmuller K.M."/>
            <person name="Ushijima B."/>
            <person name="Saw J.H."/>
            <person name="Videau P."/>
        </authorList>
    </citation>
    <scope>NUCLEOTIDE SEQUENCE [LARGE SCALE GENOMIC DNA]</scope>
    <source>
        <strain evidence="1 2">JC2043</strain>
    </source>
</reference>
<protein>
    <recommendedName>
        <fullName evidence="3">DUF4365 domain-containing protein</fullName>
    </recommendedName>
</protein>
<dbReference type="Proteomes" id="UP001520878">
    <property type="component" value="Unassembled WGS sequence"/>
</dbReference>
<accession>A0ABS8G3E8</accession>
<sequence>MSRTLNNKLVGQVGEHLLSAKLGMMGFYASPFAGNVPTFDVTAVDAETLRSKIIQVKTSTTNTLAQSEISTWIETNVDDTGLYSFGEKRKLIHPKMIWVLINLPSKDLGSARFFICTEKDIQEAHINRFTTWIESHGYRRPKLGNSMHSILTITELSKFEDNWALITKH</sequence>
<proteinExistence type="predicted"/>
<name>A0ABS8G3E8_9ALTE</name>
<gene>
    <name evidence="1" type="ORF">LJ739_01975</name>
</gene>
<comment type="caution">
    <text evidence="1">The sequence shown here is derived from an EMBL/GenBank/DDBJ whole genome shotgun (WGS) entry which is preliminary data.</text>
</comment>
<evidence type="ECO:0000313" key="1">
    <source>
        <dbReference type="EMBL" id="MCC2615008.1"/>
    </source>
</evidence>
<dbReference type="RefSeq" id="WP_229156921.1">
    <property type="nucleotide sequence ID" value="NZ_JAJEWP010000001.1"/>
</dbReference>
<keyword evidence="2" id="KW-1185">Reference proteome</keyword>
<evidence type="ECO:0008006" key="3">
    <source>
        <dbReference type="Google" id="ProtNLM"/>
    </source>
</evidence>
<evidence type="ECO:0000313" key="2">
    <source>
        <dbReference type="Proteomes" id="UP001520878"/>
    </source>
</evidence>